<dbReference type="Gene3D" id="3.20.20.60">
    <property type="entry name" value="Phosphoenolpyruvate-binding domains"/>
    <property type="match status" value="1"/>
</dbReference>
<dbReference type="PANTHER" id="PTHR32308:SF10">
    <property type="entry name" value="CITRATE LYASE SUBUNIT BETA"/>
    <property type="match status" value="1"/>
</dbReference>
<dbReference type="PANTHER" id="PTHR32308">
    <property type="entry name" value="LYASE BETA SUBUNIT, PUTATIVE (AFU_ORTHOLOGUE AFUA_4G13030)-RELATED"/>
    <property type="match status" value="1"/>
</dbReference>
<evidence type="ECO:0000313" key="9">
    <source>
        <dbReference type="Proteomes" id="UP000245765"/>
    </source>
</evidence>
<keyword evidence="3 6" id="KW-0479">Metal-binding</keyword>
<evidence type="ECO:0000256" key="2">
    <source>
        <dbReference type="ARBA" id="ARBA00005568"/>
    </source>
</evidence>
<reference evidence="9" key="1">
    <citation type="submission" date="2018-05" db="EMBL/GenBank/DDBJ databases">
        <authorList>
            <person name="Du Z."/>
            <person name="Wang X."/>
        </authorList>
    </citation>
    <scope>NUCLEOTIDE SEQUENCE [LARGE SCALE GENOMIC DNA]</scope>
    <source>
        <strain evidence="9">CQN31</strain>
    </source>
</reference>
<comment type="similarity">
    <text evidence="2">Belongs to the HpcH/HpaI aldolase family.</text>
</comment>
<accession>A0A317FK31</accession>
<comment type="cofactor">
    <cofactor evidence="1">
        <name>Mg(2+)</name>
        <dbReference type="ChEBI" id="CHEBI:18420"/>
    </cofactor>
</comment>
<organism evidence="8 9">
    <name type="scientific">Falsiroseomonas bella</name>
    <dbReference type="NCBI Taxonomy" id="2184016"/>
    <lineage>
        <taxon>Bacteria</taxon>
        <taxon>Pseudomonadati</taxon>
        <taxon>Pseudomonadota</taxon>
        <taxon>Alphaproteobacteria</taxon>
        <taxon>Acetobacterales</taxon>
        <taxon>Roseomonadaceae</taxon>
        <taxon>Falsiroseomonas</taxon>
    </lineage>
</organism>
<keyword evidence="9" id="KW-1185">Reference proteome</keyword>
<feature type="binding site" evidence="5">
    <location>
        <position position="74"/>
    </location>
    <ligand>
        <name>substrate</name>
    </ligand>
</feature>
<feature type="domain" description="HpcH/HpaI aldolase/citrate lyase" evidence="7">
    <location>
        <begin position="13"/>
        <end position="238"/>
    </location>
</feature>
<protein>
    <submittedName>
        <fullName evidence="8">CoA ester lyase</fullName>
    </submittedName>
</protein>
<dbReference type="OrthoDB" id="9800547at2"/>
<sequence>MNEAPNDSIWPLRSMLFVPAHRPDFVAKVPRFAPDSVVLDLEDAVPPQHKIAARDQAREAIGFLRGHGIPAFVRINALDQGGIEDAITVAAEGYAGVMLPKAARAREVQDLDAALGFAEGRANLPFRSVAIMPLPETAVGMCDARELAAASPRVRGLIGVVGGPIIGDVARAAGFIPTRDGTEQVFLACKMVLESRAAGAFHPMGSLIGTALDDHEHVRTLAQRAFHYGYTGAVLIHPSHVAIAHEVFTPTREQAEHFAGMIAAMREAEAKGLGAVSYRGQMVDYAMIPYAEDLVRAARRFGVLPR</sequence>
<evidence type="ECO:0000256" key="4">
    <source>
        <dbReference type="ARBA" id="ARBA00022842"/>
    </source>
</evidence>
<dbReference type="PIRSF" id="PIRSF015582">
    <property type="entry name" value="Cit_lyase_B"/>
    <property type="match status" value="1"/>
</dbReference>
<evidence type="ECO:0000256" key="3">
    <source>
        <dbReference type="ARBA" id="ARBA00022723"/>
    </source>
</evidence>
<dbReference type="InterPro" id="IPR005000">
    <property type="entry name" value="Aldolase/citrate-lyase_domain"/>
</dbReference>
<dbReference type="InterPro" id="IPR011206">
    <property type="entry name" value="Citrate_lyase_beta/mcl1/mcl2"/>
</dbReference>
<dbReference type="Pfam" id="PF03328">
    <property type="entry name" value="HpcH_HpaI"/>
    <property type="match status" value="1"/>
</dbReference>
<name>A0A317FK31_9PROT</name>
<dbReference type="AlphaFoldDB" id="A0A317FK31"/>
<dbReference type="GO" id="GO:0000287">
    <property type="term" value="F:magnesium ion binding"/>
    <property type="evidence" value="ECO:0007669"/>
    <property type="project" value="TreeGrafter"/>
</dbReference>
<dbReference type="InterPro" id="IPR040442">
    <property type="entry name" value="Pyrv_kinase-like_dom_sf"/>
</dbReference>
<evidence type="ECO:0000256" key="5">
    <source>
        <dbReference type="PIRSR" id="PIRSR015582-1"/>
    </source>
</evidence>
<proteinExistence type="inferred from homology"/>
<evidence type="ECO:0000256" key="1">
    <source>
        <dbReference type="ARBA" id="ARBA00001946"/>
    </source>
</evidence>
<keyword evidence="4 6" id="KW-0460">Magnesium</keyword>
<evidence type="ECO:0000313" key="8">
    <source>
        <dbReference type="EMBL" id="PWS37956.1"/>
    </source>
</evidence>
<dbReference type="EMBL" id="QGNA01000001">
    <property type="protein sequence ID" value="PWS37956.1"/>
    <property type="molecule type" value="Genomic_DNA"/>
</dbReference>
<evidence type="ECO:0000259" key="7">
    <source>
        <dbReference type="Pfam" id="PF03328"/>
    </source>
</evidence>
<evidence type="ECO:0000256" key="6">
    <source>
        <dbReference type="PIRSR" id="PIRSR015582-2"/>
    </source>
</evidence>
<feature type="binding site" evidence="5">
    <location>
        <position position="136"/>
    </location>
    <ligand>
        <name>substrate</name>
    </ligand>
</feature>
<dbReference type="SUPFAM" id="SSF51621">
    <property type="entry name" value="Phosphoenolpyruvate/pyruvate domain"/>
    <property type="match status" value="1"/>
</dbReference>
<dbReference type="GO" id="GO:0006107">
    <property type="term" value="P:oxaloacetate metabolic process"/>
    <property type="evidence" value="ECO:0007669"/>
    <property type="project" value="TreeGrafter"/>
</dbReference>
<dbReference type="GO" id="GO:0016829">
    <property type="term" value="F:lyase activity"/>
    <property type="evidence" value="ECO:0007669"/>
    <property type="project" value="UniProtKB-KW"/>
</dbReference>
<gene>
    <name evidence="8" type="ORF">DFH01_01175</name>
</gene>
<comment type="caution">
    <text evidence="8">The sequence shown here is derived from an EMBL/GenBank/DDBJ whole genome shotgun (WGS) entry which is preliminary data.</text>
</comment>
<dbReference type="Proteomes" id="UP000245765">
    <property type="component" value="Unassembled WGS sequence"/>
</dbReference>
<dbReference type="InterPro" id="IPR015813">
    <property type="entry name" value="Pyrv/PenolPyrv_kinase-like_dom"/>
</dbReference>
<feature type="binding site" evidence="6">
    <location>
        <position position="136"/>
    </location>
    <ligand>
        <name>Mg(2+)</name>
        <dbReference type="ChEBI" id="CHEBI:18420"/>
    </ligand>
</feature>
<dbReference type="RefSeq" id="WP_109868578.1">
    <property type="nucleotide sequence ID" value="NZ_QGNA01000001.1"/>
</dbReference>
<feature type="binding site" evidence="6">
    <location>
        <position position="168"/>
    </location>
    <ligand>
        <name>Mg(2+)</name>
        <dbReference type="ChEBI" id="CHEBI:18420"/>
    </ligand>
</feature>
<keyword evidence="8" id="KW-0456">Lyase</keyword>